<protein>
    <submittedName>
        <fullName evidence="2">Uncharacterized protein</fullName>
    </submittedName>
</protein>
<dbReference type="EMBL" id="JBEAFC010000001">
    <property type="protein sequence ID" value="KAL1569939.1"/>
    <property type="molecule type" value="Genomic_DNA"/>
</dbReference>
<feature type="compositionally biased region" description="Basic residues" evidence="1">
    <location>
        <begin position="28"/>
        <end position="37"/>
    </location>
</feature>
<proteinExistence type="predicted"/>
<evidence type="ECO:0000313" key="3">
    <source>
        <dbReference type="Proteomes" id="UP001567538"/>
    </source>
</evidence>
<evidence type="ECO:0000256" key="1">
    <source>
        <dbReference type="SAM" id="MobiDB-lite"/>
    </source>
</evidence>
<keyword evidence="3" id="KW-1185">Reference proteome</keyword>
<dbReference type="AlphaFoldDB" id="A0ABD1IQH7"/>
<reference evidence="2 3" key="1">
    <citation type="submission" date="2024-06" db="EMBL/GenBank/DDBJ databases">
        <title>A chromosome level genome sequence of Diviner's sage (Salvia divinorum).</title>
        <authorList>
            <person name="Ford S.A."/>
            <person name="Ro D.-K."/>
            <person name="Ness R.W."/>
            <person name="Phillips M.A."/>
        </authorList>
    </citation>
    <scope>NUCLEOTIDE SEQUENCE [LARGE SCALE GENOMIC DNA]</scope>
    <source>
        <strain evidence="2">SAF-2024a</strain>
        <tissue evidence="2">Leaf</tissue>
    </source>
</reference>
<evidence type="ECO:0000313" key="2">
    <source>
        <dbReference type="EMBL" id="KAL1569939.1"/>
    </source>
</evidence>
<feature type="region of interest" description="Disordered" evidence="1">
    <location>
        <begin position="77"/>
        <end position="136"/>
    </location>
</feature>
<feature type="compositionally biased region" description="Basic and acidic residues" evidence="1">
    <location>
        <begin position="109"/>
        <end position="127"/>
    </location>
</feature>
<comment type="caution">
    <text evidence="2">The sequence shown here is derived from an EMBL/GenBank/DDBJ whole genome shotgun (WGS) entry which is preliminary data.</text>
</comment>
<name>A0ABD1IQH7_SALDI</name>
<gene>
    <name evidence="2" type="ORF">AAHA92_01352</name>
</gene>
<dbReference type="Proteomes" id="UP001567538">
    <property type="component" value="Unassembled WGS sequence"/>
</dbReference>
<sequence>MKKPMDSENLCYALLNKRRNPTQESHHKATREKRVRNEKRDGIPFQTSTHRIHRLIKRAAERTAVRTVAEATAAVRRTRAADLGNSESGGCRARTTTGRRLRQQCGDSEQARACREQRRKENNEQRVRGMKTTSSE</sequence>
<feature type="region of interest" description="Disordered" evidence="1">
    <location>
        <begin position="15"/>
        <end position="48"/>
    </location>
</feature>
<accession>A0ABD1IQH7</accession>
<organism evidence="2 3">
    <name type="scientific">Salvia divinorum</name>
    <name type="common">Maria pastora</name>
    <name type="synonym">Diviner's sage</name>
    <dbReference type="NCBI Taxonomy" id="28513"/>
    <lineage>
        <taxon>Eukaryota</taxon>
        <taxon>Viridiplantae</taxon>
        <taxon>Streptophyta</taxon>
        <taxon>Embryophyta</taxon>
        <taxon>Tracheophyta</taxon>
        <taxon>Spermatophyta</taxon>
        <taxon>Magnoliopsida</taxon>
        <taxon>eudicotyledons</taxon>
        <taxon>Gunneridae</taxon>
        <taxon>Pentapetalae</taxon>
        <taxon>asterids</taxon>
        <taxon>lamiids</taxon>
        <taxon>Lamiales</taxon>
        <taxon>Lamiaceae</taxon>
        <taxon>Nepetoideae</taxon>
        <taxon>Mentheae</taxon>
        <taxon>Salviinae</taxon>
        <taxon>Salvia</taxon>
        <taxon>Salvia subgen. Calosphace</taxon>
    </lineage>
</organism>